<name>A0A3A5M7S6_9MICC</name>
<dbReference type="Proteomes" id="UP000272560">
    <property type="component" value="Unassembled WGS sequence"/>
</dbReference>
<keyword evidence="1" id="KW-0808">Transferase</keyword>
<organism evidence="1 2">
    <name type="scientific">Arthrobacter cheniae</name>
    <dbReference type="NCBI Taxonomy" id="1258888"/>
    <lineage>
        <taxon>Bacteria</taxon>
        <taxon>Bacillati</taxon>
        <taxon>Actinomycetota</taxon>
        <taxon>Actinomycetes</taxon>
        <taxon>Micrococcales</taxon>
        <taxon>Micrococcaceae</taxon>
        <taxon>Arthrobacter</taxon>
    </lineage>
</organism>
<dbReference type="RefSeq" id="WP_120148680.1">
    <property type="nucleotide sequence ID" value="NZ_QZVT01000004.1"/>
</dbReference>
<dbReference type="OrthoDB" id="3192509at2"/>
<dbReference type="GO" id="GO:0016301">
    <property type="term" value="F:kinase activity"/>
    <property type="evidence" value="ECO:0007669"/>
    <property type="project" value="UniProtKB-KW"/>
</dbReference>
<dbReference type="Gene3D" id="3.40.50.300">
    <property type="entry name" value="P-loop containing nucleotide triphosphate hydrolases"/>
    <property type="match status" value="2"/>
</dbReference>
<proteinExistence type="predicted"/>
<dbReference type="InterPro" id="IPR027417">
    <property type="entry name" value="P-loop_NTPase"/>
</dbReference>
<accession>A0A3A5M7S6</accession>
<dbReference type="PANTHER" id="PTHR10285">
    <property type="entry name" value="URIDINE KINASE"/>
    <property type="match status" value="1"/>
</dbReference>
<sequence>MTLEELLQRIAQLKTQADSVIIGVVGAPGAGKTTLVEQLMMRLNAGQESPELQRHAHVPMDGYHLADVELTRLGRLDRKGAPDTFDAYGYAALLKRLRERHDDVVYAPGFERTLEQPIAGAIPVFPAATTILTEGNYLLLDTPGWHEVREQCTEIWYCEQDDDVRIQRLIDRHVRFGKSPAAAAEWVTQVDEPNAHLIRSTRDRADLVVRLEEVAAA</sequence>
<keyword evidence="1" id="KW-0418">Kinase</keyword>
<gene>
    <name evidence="1" type="ORF">D6T63_09120</name>
</gene>
<dbReference type="AlphaFoldDB" id="A0A3A5M7S6"/>
<reference evidence="1 2" key="1">
    <citation type="submission" date="2018-09" db="EMBL/GenBank/DDBJ databases">
        <title>Novel species of Arthrobacter.</title>
        <authorList>
            <person name="Liu Q."/>
            <person name="Xin Y.-H."/>
        </authorList>
    </citation>
    <scope>NUCLEOTIDE SEQUENCE [LARGE SCALE GENOMIC DNA]</scope>
    <source>
        <strain evidence="1 2">Hz2</strain>
    </source>
</reference>
<dbReference type="SUPFAM" id="SSF52540">
    <property type="entry name" value="P-loop containing nucleoside triphosphate hydrolases"/>
    <property type="match status" value="1"/>
</dbReference>
<dbReference type="NCBIfam" id="NF006743">
    <property type="entry name" value="PRK09270.1-2"/>
    <property type="match status" value="1"/>
</dbReference>
<keyword evidence="2" id="KW-1185">Reference proteome</keyword>
<evidence type="ECO:0000313" key="1">
    <source>
        <dbReference type="EMBL" id="RJT80033.1"/>
    </source>
</evidence>
<protein>
    <submittedName>
        <fullName evidence="1">Nucleoside/nucleotide kinase family protein</fullName>
    </submittedName>
</protein>
<dbReference type="PRINTS" id="PR00988">
    <property type="entry name" value="URIDINKINASE"/>
</dbReference>
<comment type="caution">
    <text evidence="1">The sequence shown here is derived from an EMBL/GenBank/DDBJ whole genome shotgun (WGS) entry which is preliminary data.</text>
</comment>
<evidence type="ECO:0000313" key="2">
    <source>
        <dbReference type="Proteomes" id="UP000272560"/>
    </source>
</evidence>
<dbReference type="EMBL" id="QZVT01000004">
    <property type="protein sequence ID" value="RJT80033.1"/>
    <property type="molecule type" value="Genomic_DNA"/>
</dbReference>